<dbReference type="Proteomes" id="UP001500888">
    <property type="component" value="Unassembled WGS sequence"/>
</dbReference>
<sequence>MWAKGARIVPEGTAVPLVLVVTGIPWRTAWKYGERGWLGFADSALCRRLGIDGVTEFAVAALTVGARGLAGAGRCEPEEPDVSATPLSPAPIEFPLITHVQRAGDLTTVEEVAAWRSAAPLGLPRAPDTVDPPATARPEPVESVILRRGSTRRMIRGVVPTRLSW</sequence>
<dbReference type="EMBL" id="BAAAZR010000010">
    <property type="protein sequence ID" value="GAA3817931.1"/>
    <property type="molecule type" value="Genomic_DNA"/>
</dbReference>
<accession>A0ABP7IGJ9</accession>
<evidence type="ECO:0000313" key="2">
    <source>
        <dbReference type="Proteomes" id="UP001500888"/>
    </source>
</evidence>
<evidence type="ECO:0000313" key="1">
    <source>
        <dbReference type="EMBL" id="GAA3817931.1"/>
    </source>
</evidence>
<gene>
    <name evidence="1" type="ORF">GCM10022226_43130</name>
</gene>
<proteinExistence type="predicted"/>
<name>A0ABP7IGJ9_9ACTN</name>
<comment type="caution">
    <text evidence="1">The sequence shown here is derived from an EMBL/GenBank/DDBJ whole genome shotgun (WGS) entry which is preliminary data.</text>
</comment>
<reference evidence="2" key="1">
    <citation type="journal article" date="2019" name="Int. J. Syst. Evol. Microbiol.">
        <title>The Global Catalogue of Microorganisms (GCM) 10K type strain sequencing project: providing services to taxonomists for standard genome sequencing and annotation.</title>
        <authorList>
            <consortium name="The Broad Institute Genomics Platform"/>
            <consortium name="The Broad Institute Genome Sequencing Center for Infectious Disease"/>
            <person name="Wu L."/>
            <person name="Ma J."/>
        </authorList>
    </citation>
    <scope>NUCLEOTIDE SEQUENCE [LARGE SCALE GENOMIC DNA]</scope>
    <source>
        <strain evidence="2">JCM 16908</strain>
    </source>
</reference>
<keyword evidence="2" id="KW-1185">Reference proteome</keyword>
<organism evidence="1 2">
    <name type="scientific">Sphaerisporangium flaviroseum</name>
    <dbReference type="NCBI Taxonomy" id="509199"/>
    <lineage>
        <taxon>Bacteria</taxon>
        <taxon>Bacillati</taxon>
        <taxon>Actinomycetota</taxon>
        <taxon>Actinomycetes</taxon>
        <taxon>Streptosporangiales</taxon>
        <taxon>Streptosporangiaceae</taxon>
        <taxon>Sphaerisporangium</taxon>
    </lineage>
</organism>
<protein>
    <submittedName>
        <fullName evidence="1">Uncharacterized protein</fullName>
    </submittedName>
</protein>